<dbReference type="InterPro" id="IPR035892">
    <property type="entry name" value="C2_domain_sf"/>
</dbReference>
<evidence type="ECO:0000313" key="1">
    <source>
        <dbReference type="EMBL" id="GCB65663.1"/>
    </source>
</evidence>
<organism evidence="1 2">
    <name type="scientific">Scyliorhinus torazame</name>
    <name type="common">Cloudy catshark</name>
    <name type="synonym">Catulus torazame</name>
    <dbReference type="NCBI Taxonomy" id="75743"/>
    <lineage>
        <taxon>Eukaryota</taxon>
        <taxon>Metazoa</taxon>
        <taxon>Chordata</taxon>
        <taxon>Craniata</taxon>
        <taxon>Vertebrata</taxon>
        <taxon>Chondrichthyes</taxon>
        <taxon>Elasmobranchii</taxon>
        <taxon>Galeomorphii</taxon>
        <taxon>Galeoidea</taxon>
        <taxon>Carcharhiniformes</taxon>
        <taxon>Scyliorhinidae</taxon>
        <taxon>Scyliorhinus</taxon>
    </lineage>
</organism>
<reference evidence="1 2" key="1">
    <citation type="journal article" date="2018" name="Nat. Ecol. Evol.">
        <title>Shark genomes provide insights into elasmobranch evolution and the origin of vertebrates.</title>
        <authorList>
            <person name="Hara Y"/>
            <person name="Yamaguchi K"/>
            <person name="Onimaru K"/>
            <person name="Kadota M"/>
            <person name="Koyanagi M"/>
            <person name="Keeley SD"/>
            <person name="Tatsumi K"/>
            <person name="Tanaka K"/>
            <person name="Motone F"/>
            <person name="Kageyama Y"/>
            <person name="Nozu R"/>
            <person name="Adachi N"/>
            <person name="Nishimura O"/>
            <person name="Nakagawa R"/>
            <person name="Tanegashima C"/>
            <person name="Kiyatake I"/>
            <person name="Matsumoto R"/>
            <person name="Murakumo K"/>
            <person name="Nishida K"/>
            <person name="Terakita A"/>
            <person name="Kuratani S"/>
            <person name="Sato K"/>
            <person name="Hyodo S Kuraku.S."/>
        </authorList>
    </citation>
    <scope>NUCLEOTIDE SEQUENCE [LARGE SCALE GENOMIC DNA]</scope>
</reference>
<name>A0A401NXS0_SCYTO</name>
<protein>
    <recommendedName>
        <fullName evidence="3">C2 domain-containing protein</fullName>
    </recommendedName>
</protein>
<dbReference type="Gene3D" id="2.60.40.150">
    <property type="entry name" value="C2 domain"/>
    <property type="match status" value="1"/>
</dbReference>
<dbReference type="STRING" id="75743.A0A401NXS0"/>
<dbReference type="OrthoDB" id="10059618at2759"/>
<sequence>MFLVYKRFFLQSFWKYKLIMAQQGQQDKWDFGGLSFYTRVLENCEDEAQFDETFRWPIASNIDGNEMLEIQVYNYSKVFTNRIEANINGVLAELWKKAGWKCHSLEAIHLEVLSGIYH</sequence>
<evidence type="ECO:0008006" key="3">
    <source>
        <dbReference type="Google" id="ProtNLM"/>
    </source>
</evidence>
<dbReference type="AlphaFoldDB" id="A0A401NXS0"/>
<comment type="caution">
    <text evidence="1">The sequence shown here is derived from an EMBL/GenBank/DDBJ whole genome shotgun (WGS) entry which is preliminary data.</text>
</comment>
<dbReference type="SUPFAM" id="SSF49562">
    <property type="entry name" value="C2 domain (Calcium/lipid-binding domain, CaLB)"/>
    <property type="match status" value="1"/>
</dbReference>
<accession>A0A401NXS0</accession>
<dbReference type="Proteomes" id="UP000288216">
    <property type="component" value="Unassembled WGS sequence"/>
</dbReference>
<dbReference type="EMBL" id="BFAA01000086">
    <property type="protein sequence ID" value="GCB65663.1"/>
    <property type="molecule type" value="Genomic_DNA"/>
</dbReference>
<evidence type="ECO:0000313" key="2">
    <source>
        <dbReference type="Proteomes" id="UP000288216"/>
    </source>
</evidence>
<proteinExistence type="predicted"/>
<keyword evidence="2" id="KW-1185">Reference proteome</keyword>
<gene>
    <name evidence="1" type="ORF">scyTo_0000451</name>
</gene>